<evidence type="ECO:0000313" key="1">
    <source>
        <dbReference type="EMBL" id="QYC45269.1"/>
    </source>
</evidence>
<dbReference type="Proteomes" id="UP000824681">
    <property type="component" value="Chromosome"/>
</dbReference>
<dbReference type="PANTHER" id="PTHR22683">
    <property type="entry name" value="SPORULATION PROTEIN RELATED"/>
    <property type="match status" value="1"/>
</dbReference>
<dbReference type="InterPro" id="IPR050206">
    <property type="entry name" value="FtsK/SpoIIIE/SftA"/>
</dbReference>
<dbReference type="EMBL" id="CP068985">
    <property type="protein sequence ID" value="QYC45269.1"/>
    <property type="molecule type" value="Genomic_DNA"/>
</dbReference>
<keyword evidence="2" id="KW-1185">Reference proteome</keyword>
<sequence>MAHPDVVVVIDELAEVDDGEAVRELTREGRAVGFHVIARAAEPVENVLNSRIKAYFPARLALPMNTVEESLNVLDRIGADVLGSGSALLLTGGSSEPDKVRLAAISDEEIAAIVNHWRG</sequence>
<accession>A0ABX8UFC4</accession>
<organism evidence="1 2">
    <name type="scientific">Nonomuraea coxensis DSM 45129</name>
    <dbReference type="NCBI Taxonomy" id="1122611"/>
    <lineage>
        <taxon>Bacteria</taxon>
        <taxon>Bacillati</taxon>
        <taxon>Actinomycetota</taxon>
        <taxon>Actinomycetes</taxon>
        <taxon>Streptosporangiales</taxon>
        <taxon>Streptosporangiaceae</taxon>
        <taxon>Nonomuraea</taxon>
    </lineage>
</organism>
<dbReference type="SUPFAM" id="SSF52540">
    <property type="entry name" value="P-loop containing nucleoside triphosphate hydrolases"/>
    <property type="match status" value="1"/>
</dbReference>
<protein>
    <submittedName>
        <fullName evidence="1">DNA translocase SpoIIIE</fullName>
    </submittedName>
</protein>
<dbReference type="InterPro" id="IPR027417">
    <property type="entry name" value="P-loop_NTPase"/>
</dbReference>
<evidence type="ECO:0000313" key="2">
    <source>
        <dbReference type="Proteomes" id="UP000824681"/>
    </source>
</evidence>
<reference evidence="1 2" key="1">
    <citation type="journal article" date="2021" name="ACS Chem. Biol.">
        <title>Genomic-Led Discovery of a Novel Glycopeptide Antibiotic by Nonomuraea coxensis DSM 45129.</title>
        <authorList>
            <person name="Yushchuk O."/>
            <person name="Vior N.M."/>
            <person name="Andreo-Vidal A."/>
            <person name="Berini F."/>
            <person name="Ruckert C."/>
            <person name="Busche T."/>
            <person name="Binda E."/>
            <person name="Kalinowski J."/>
            <person name="Truman A.W."/>
            <person name="Marinelli F."/>
        </authorList>
    </citation>
    <scope>NUCLEOTIDE SEQUENCE [LARGE SCALE GENOMIC DNA]</scope>
    <source>
        <strain evidence="1 2">DSM 45129</strain>
    </source>
</reference>
<name>A0ABX8UFC4_9ACTN</name>
<proteinExistence type="predicted"/>
<dbReference type="PANTHER" id="PTHR22683:SF41">
    <property type="entry name" value="DNA TRANSLOCASE FTSK"/>
    <property type="match status" value="1"/>
</dbReference>
<gene>
    <name evidence="1" type="primary">spoIIIE2</name>
    <name evidence="1" type="ORF">Nocox_38595</name>
</gene>
<dbReference type="Gene3D" id="3.40.50.300">
    <property type="entry name" value="P-loop containing nucleotide triphosphate hydrolases"/>
    <property type="match status" value="1"/>
</dbReference>